<feature type="region of interest" description="Disordered" evidence="1">
    <location>
        <begin position="160"/>
        <end position="199"/>
    </location>
</feature>
<dbReference type="Proteomes" id="UP001372338">
    <property type="component" value="Unassembled WGS sequence"/>
</dbReference>
<organism evidence="2 3">
    <name type="scientific">Crotalaria pallida</name>
    <name type="common">Smooth rattlebox</name>
    <name type="synonym">Crotalaria striata</name>
    <dbReference type="NCBI Taxonomy" id="3830"/>
    <lineage>
        <taxon>Eukaryota</taxon>
        <taxon>Viridiplantae</taxon>
        <taxon>Streptophyta</taxon>
        <taxon>Embryophyta</taxon>
        <taxon>Tracheophyta</taxon>
        <taxon>Spermatophyta</taxon>
        <taxon>Magnoliopsida</taxon>
        <taxon>eudicotyledons</taxon>
        <taxon>Gunneridae</taxon>
        <taxon>Pentapetalae</taxon>
        <taxon>rosids</taxon>
        <taxon>fabids</taxon>
        <taxon>Fabales</taxon>
        <taxon>Fabaceae</taxon>
        <taxon>Papilionoideae</taxon>
        <taxon>50 kb inversion clade</taxon>
        <taxon>genistoids sensu lato</taxon>
        <taxon>core genistoids</taxon>
        <taxon>Crotalarieae</taxon>
        <taxon>Crotalaria</taxon>
    </lineage>
</organism>
<dbReference type="EMBL" id="JAYWIO010000005">
    <property type="protein sequence ID" value="KAK7259433.1"/>
    <property type="molecule type" value="Genomic_DNA"/>
</dbReference>
<proteinExistence type="predicted"/>
<evidence type="ECO:0000313" key="2">
    <source>
        <dbReference type="EMBL" id="KAK7259433.1"/>
    </source>
</evidence>
<feature type="region of interest" description="Disordered" evidence="1">
    <location>
        <begin position="29"/>
        <end position="67"/>
    </location>
</feature>
<accession>A0AAN9HX46</accession>
<gene>
    <name evidence="2" type="ORF">RIF29_25040</name>
</gene>
<comment type="caution">
    <text evidence="2">The sequence shown here is derived from an EMBL/GenBank/DDBJ whole genome shotgun (WGS) entry which is preliminary data.</text>
</comment>
<dbReference type="AlphaFoldDB" id="A0AAN9HX46"/>
<evidence type="ECO:0000256" key="1">
    <source>
        <dbReference type="SAM" id="MobiDB-lite"/>
    </source>
</evidence>
<evidence type="ECO:0000313" key="3">
    <source>
        <dbReference type="Proteomes" id="UP001372338"/>
    </source>
</evidence>
<feature type="compositionally biased region" description="Acidic residues" evidence="1">
    <location>
        <begin position="56"/>
        <end position="67"/>
    </location>
</feature>
<reference evidence="2 3" key="1">
    <citation type="submission" date="2024-01" db="EMBL/GenBank/DDBJ databases">
        <title>The genomes of 5 underutilized Papilionoideae crops provide insights into root nodulation and disease resistanc.</title>
        <authorList>
            <person name="Yuan L."/>
        </authorList>
    </citation>
    <scope>NUCLEOTIDE SEQUENCE [LARGE SCALE GENOMIC DNA]</scope>
    <source>
        <strain evidence="2">ZHUSHIDOU_FW_LH</strain>
        <tissue evidence="2">Leaf</tissue>
    </source>
</reference>
<name>A0AAN9HX46_CROPI</name>
<feature type="compositionally biased region" description="Polar residues" evidence="1">
    <location>
        <begin position="254"/>
        <end position="263"/>
    </location>
</feature>
<sequence length="263" mass="29561">MNKATRDQENKPLETNPVFELKNVELVEDTQENPRVTKTKRIREEETNTRTQFNNGEEEEEDDDDNFEGDLNNLSWPELFAWQLLSQVNDQDKLIDQDTPLLSNPLHKDSLLERIDTKYFGRETTHIGASHRRPIGKPWTYGLFGATPLAKMQRALAGVPPLENNKGQPTSKPQYSNAPRPSGGLTPQSEPGSAPPVEHTLKCHTNSQKKIVLSFEMPGYDMDARLALPIPVEDSLEVSSGEEEQCVGGDNAPDLQQSFRLRG</sequence>
<protein>
    <submittedName>
        <fullName evidence="2">Uncharacterized protein</fullName>
    </submittedName>
</protein>
<feature type="compositionally biased region" description="Polar residues" evidence="1">
    <location>
        <begin position="165"/>
        <end position="191"/>
    </location>
</feature>
<keyword evidence="3" id="KW-1185">Reference proteome</keyword>
<feature type="region of interest" description="Disordered" evidence="1">
    <location>
        <begin position="237"/>
        <end position="263"/>
    </location>
</feature>